<evidence type="ECO:0000313" key="2">
    <source>
        <dbReference type="EMBL" id="VEL16592.1"/>
    </source>
</evidence>
<keyword evidence="3" id="KW-1185">Reference proteome</keyword>
<comment type="caution">
    <text evidence="2">The sequence shown here is derived from an EMBL/GenBank/DDBJ whole genome shotgun (WGS) entry which is preliminary data.</text>
</comment>
<evidence type="ECO:0000256" key="1">
    <source>
        <dbReference type="SAM" id="MobiDB-lite"/>
    </source>
</evidence>
<sequence length="213" mass="23395">MREPGGSASLHQNTAARASTYTADSPNGPGGGSYVMHGAAAAYALASQLGTMSFDNTAVASQSQAGMPSNIIQPQYYHYLNQPPQQLQHGCNQTGLVFQVRRSGGGSQGRYDLQDKQLSHITFIVGILIGQTCACLYNRRYYLYPCRLCFCLCRNDALTLYFDYERLTFMLDMNSVDSTLLSINPKPILQKAWDNSLPSDNIKSLASVEDMVI</sequence>
<reference evidence="2" key="1">
    <citation type="submission" date="2018-11" db="EMBL/GenBank/DDBJ databases">
        <authorList>
            <consortium name="Pathogen Informatics"/>
        </authorList>
    </citation>
    <scope>NUCLEOTIDE SEQUENCE</scope>
</reference>
<dbReference type="EMBL" id="CAAALY010029078">
    <property type="protein sequence ID" value="VEL16592.1"/>
    <property type="molecule type" value="Genomic_DNA"/>
</dbReference>
<gene>
    <name evidence="2" type="ORF">PXEA_LOCUS10032</name>
</gene>
<organism evidence="2 3">
    <name type="scientific">Protopolystoma xenopodis</name>
    <dbReference type="NCBI Taxonomy" id="117903"/>
    <lineage>
        <taxon>Eukaryota</taxon>
        <taxon>Metazoa</taxon>
        <taxon>Spiralia</taxon>
        <taxon>Lophotrochozoa</taxon>
        <taxon>Platyhelminthes</taxon>
        <taxon>Monogenea</taxon>
        <taxon>Polyopisthocotylea</taxon>
        <taxon>Polystomatidea</taxon>
        <taxon>Polystomatidae</taxon>
        <taxon>Protopolystoma</taxon>
    </lineage>
</organism>
<proteinExistence type="predicted"/>
<dbReference type="AlphaFoldDB" id="A0A448WP35"/>
<name>A0A448WP35_9PLAT</name>
<feature type="region of interest" description="Disordered" evidence="1">
    <location>
        <begin position="1"/>
        <end position="24"/>
    </location>
</feature>
<feature type="compositionally biased region" description="Polar residues" evidence="1">
    <location>
        <begin position="9"/>
        <end position="24"/>
    </location>
</feature>
<evidence type="ECO:0000313" key="3">
    <source>
        <dbReference type="Proteomes" id="UP000784294"/>
    </source>
</evidence>
<protein>
    <submittedName>
        <fullName evidence="2">Uncharacterized protein</fullName>
    </submittedName>
</protein>
<dbReference type="Proteomes" id="UP000784294">
    <property type="component" value="Unassembled WGS sequence"/>
</dbReference>
<accession>A0A448WP35</accession>